<feature type="region of interest" description="Disordered" evidence="1">
    <location>
        <begin position="1"/>
        <end position="25"/>
    </location>
</feature>
<proteinExistence type="predicted"/>
<name>A0A934IC53_9MICO</name>
<accession>A0A934IC53</accession>
<keyword evidence="4" id="KW-1185">Reference proteome</keyword>
<evidence type="ECO:0000256" key="1">
    <source>
        <dbReference type="SAM" id="MobiDB-lite"/>
    </source>
</evidence>
<protein>
    <submittedName>
        <fullName evidence="3">RES domain-containing protein</fullName>
    </submittedName>
</protein>
<feature type="domain" description="RES" evidence="2">
    <location>
        <begin position="42"/>
        <end position="157"/>
    </location>
</feature>
<dbReference type="AlphaFoldDB" id="A0A934IC53"/>
<organism evidence="3 4">
    <name type="scientific">Sanguibacter suaedae</name>
    <dbReference type="NCBI Taxonomy" id="2795737"/>
    <lineage>
        <taxon>Bacteria</taxon>
        <taxon>Bacillati</taxon>
        <taxon>Actinomycetota</taxon>
        <taxon>Actinomycetes</taxon>
        <taxon>Micrococcales</taxon>
        <taxon>Sanguibacteraceae</taxon>
        <taxon>Sanguibacter</taxon>
    </lineage>
</organism>
<dbReference type="InterPro" id="IPR014914">
    <property type="entry name" value="RES_dom"/>
</dbReference>
<evidence type="ECO:0000313" key="3">
    <source>
        <dbReference type="EMBL" id="MBI9115672.1"/>
    </source>
</evidence>
<evidence type="ECO:0000259" key="2">
    <source>
        <dbReference type="Pfam" id="PF08808"/>
    </source>
</evidence>
<dbReference type="Pfam" id="PF08808">
    <property type="entry name" value="RES"/>
    <property type="match status" value="1"/>
</dbReference>
<dbReference type="EMBL" id="JAEINH010000009">
    <property type="protein sequence ID" value="MBI9115672.1"/>
    <property type="molecule type" value="Genomic_DNA"/>
</dbReference>
<dbReference type="RefSeq" id="WP_198734233.1">
    <property type="nucleotide sequence ID" value="NZ_JAEINH010000009.1"/>
</dbReference>
<gene>
    <name evidence="3" type="ORF">JAV76_11670</name>
</gene>
<sequence length="213" mass="23451">MSGVARTGSTQQPPDPRTDLTRFPQRTVTKGTQWCREHGPQGPWYFAAGPGGRFNLDEPHGTLYLANRPEAAARERIGPDHVQHGAIPRAIVENRWVSTLPLAETVSAAHVTHESAPSFRVVPELTTMRPYDTPRAWARAFFAAGFTGIWGMLRHSSATCRGLSVFGPVGTRDWPRDPTPVPLRALLDEMPGLTVVDPPHTSDLEILRPPDRA</sequence>
<evidence type="ECO:0000313" key="4">
    <source>
        <dbReference type="Proteomes" id="UP000602087"/>
    </source>
</evidence>
<reference evidence="3" key="1">
    <citation type="submission" date="2020-12" db="EMBL/GenBank/DDBJ databases">
        <title>Sanguibacter suaedae sp. nov., isolated from Suaeda aralocaspica.</title>
        <authorList>
            <person name="Ma Q."/>
        </authorList>
    </citation>
    <scope>NUCLEOTIDE SEQUENCE</scope>
    <source>
        <strain evidence="3">YZGR15</strain>
    </source>
</reference>
<comment type="caution">
    <text evidence="3">The sequence shown here is derived from an EMBL/GenBank/DDBJ whole genome shotgun (WGS) entry which is preliminary data.</text>
</comment>
<dbReference type="Proteomes" id="UP000602087">
    <property type="component" value="Unassembled WGS sequence"/>
</dbReference>